<proteinExistence type="predicted"/>
<protein>
    <submittedName>
        <fullName evidence="2">Uncharacterized protein</fullName>
    </submittedName>
</protein>
<comment type="caution">
    <text evidence="2">The sequence shown here is derived from an EMBL/GenBank/DDBJ whole genome shotgun (WGS) entry which is preliminary data.</text>
</comment>
<feature type="transmembrane region" description="Helical" evidence="1">
    <location>
        <begin position="170"/>
        <end position="196"/>
    </location>
</feature>
<keyword evidence="1" id="KW-0472">Membrane</keyword>
<dbReference type="Proteomes" id="UP001165122">
    <property type="component" value="Unassembled WGS sequence"/>
</dbReference>
<evidence type="ECO:0000313" key="3">
    <source>
        <dbReference type="Proteomes" id="UP001165122"/>
    </source>
</evidence>
<sequence length="267" mass="30430">MDANGKNGAAKLLVIEKKDVGSGEEKIYDTLPERLVRAEMEDGRVRWSKDDLLDDFMFYLRSNHELIGLLWTHPSHPTDRPTRVVLFGFSFCFGLVFEVLLEELMGENAETWAIGLVLGVFMGGMFWILERFFTCECIRKKMDSDEQQRLEEGKGSLEKDQKNMRETGFVCVRICGGALGCCIFAPSAFICYWVAIFVIAAEKEIGVWESMEYTTAVWLQGFASGQVYSIFICAVYFWYEVNYKKAEFKPVEAQRSNQELGVSGGKK</sequence>
<keyword evidence="3" id="KW-1185">Reference proteome</keyword>
<keyword evidence="1" id="KW-1133">Transmembrane helix</keyword>
<feature type="transmembrane region" description="Helical" evidence="1">
    <location>
        <begin position="216"/>
        <end position="239"/>
    </location>
</feature>
<dbReference type="OrthoDB" id="191818at2759"/>
<name>A0A9W6ZJF3_9STRA</name>
<evidence type="ECO:0000256" key="1">
    <source>
        <dbReference type="SAM" id="Phobius"/>
    </source>
</evidence>
<evidence type="ECO:0000313" key="2">
    <source>
        <dbReference type="EMBL" id="GMH52402.1"/>
    </source>
</evidence>
<dbReference type="AlphaFoldDB" id="A0A9W6ZJF3"/>
<gene>
    <name evidence="2" type="ORF">TrLO_g4410</name>
</gene>
<keyword evidence="1" id="KW-0812">Transmembrane</keyword>
<organism evidence="2 3">
    <name type="scientific">Triparma laevis f. longispina</name>
    <dbReference type="NCBI Taxonomy" id="1714387"/>
    <lineage>
        <taxon>Eukaryota</taxon>
        <taxon>Sar</taxon>
        <taxon>Stramenopiles</taxon>
        <taxon>Ochrophyta</taxon>
        <taxon>Bolidophyceae</taxon>
        <taxon>Parmales</taxon>
        <taxon>Triparmaceae</taxon>
        <taxon>Triparma</taxon>
    </lineage>
</organism>
<dbReference type="EMBL" id="BRXW01000417">
    <property type="protein sequence ID" value="GMH52402.1"/>
    <property type="molecule type" value="Genomic_DNA"/>
</dbReference>
<feature type="transmembrane region" description="Helical" evidence="1">
    <location>
        <begin position="84"/>
        <end position="101"/>
    </location>
</feature>
<accession>A0A9W6ZJF3</accession>
<feature type="transmembrane region" description="Helical" evidence="1">
    <location>
        <begin position="113"/>
        <end position="133"/>
    </location>
</feature>
<reference evidence="3" key="1">
    <citation type="journal article" date="2023" name="Commun. Biol.">
        <title>Genome analysis of Parmales, the sister group of diatoms, reveals the evolutionary specialization of diatoms from phago-mixotrophs to photoautotrophs.</title>
        <authorList>
            <person name="Ban H."/>
            <person name="Sato S."/>
            <person name="Yoshikawa S."/>
            <person name="Yamada K."/>
            <person name="Nakamura Y."/>
            <person name="Ichinomiya M."/>
            <person name="Sato N."/>
            <person name="Blanc-Mathieu R."/>
            <person name="Endo H."/>
            <person name="Kuwata A."/>
            <person name="Ogata H."/>
        </authorList>
    </citation>
    <scope>NUCLEOTIDE SEQUENCE [LARGE SCALE GENOMIC DNA]</scope>
    <source>
        <strain evidence="3">NIES 3700</strain>
    </source>
</reference>